<dbReference type="GO" id="GO:0006355">
    <property type="term" value="P:regulation of DNA-templated transcription"/>
    <property type="evidence" value="ECO:0007669"/>
    <property type="project" value="InterPro"/>
</dbReference>
<keyword evidence="3" id="KW-0067">ATP-binding</keyword>
<dbReference type="InterPro" id="IPR009057">
    <property type="entry name" value="Homeodomain-like_sf"/>
</dbReference>
<dbReference type="FunFam" id="3.40.50.300:FF:000006">
    <property type="entry name" value="DNA-binding transcriptional regulator NtrC"/>
    <property type="match status" value="1"/>
</dbReference>
<dbReference type="Gene3D" id="3.40.50.300">
    <property type="entry name" value="P-loop containing nucleotide triphosphate hydrolases"/>
    <property type="match status" value="1"/>
</dbReference>
<feature type="domain" description="Sigma-54 factor interaction" evidence="7">
    <location>
        <begin position="171"/>
        <end position="400"/>
    </location>
</feature>
<evidence type="ECO:0000256" key="3">
    <source>
        <dbReference type="ARBA" id="ARBA00022840"/>
    </source>
</evidence>
<dbReference type="OrthoDB" id="9771372at2"/>
<name>A0A429XCR7_SIMTE</name>
<dbReference type="GO" id="GO:0005524">
    <property type="term" value="F:ATP binding"/>
    <property type="evidence" value="ECO:0007669"/>
    <property type="project" value="UniProtKB-KW"/>
</dbReference>
<proteinExistence type="predicted"/>
<dbReference type="PANTHER" id="PTHR32071:SF57">
    <property type="entry name" value="C4-DICARBOXYLATE TRANSPORT TRANSCRIPTIONAL REGULATORY PROTEIN DCTD"/>
    <property type="match status" value="1"/>
</dbReference>
<accession>A0A429XCR7</accession>
<dbReference type="InterPro" id="IPR025944">
    <property type="entry name" value="Sigma_54_int_dom_CS"/>
</dbReference>
<dbReference type="PROSITE" id="PS00688">
    <property type="entry name" value="SIGMA54_INTERACT_3"/>
    <property type="match status" value="1"/>
</dbReference>
<dbReference type="InterPro" id="IPR030828">
    <property type="entry name" value="HTH_TyrR"/>
</dbReference>
<keyword evidence="2" id="KW-0058">Aromatic hydrocarbons catabolism</keyword>
<evidence type="ECO:0000259" key="7">
    <source>
        <dbReference type="PROSITE" id="PS50045"/>
    </source>
</evidence>
<dbReference type="InterPro" id="IPR003593">
    <property type="entry name" value="AAA+_ATPase"/>
</dbReference>
<evidence type="ECO:0000256" key="6">
    <source>
        <dbReference type="ARBA" id="ARBA00029500"/>
    </source>
</evidence>
<dbReference type="InterPro" id="IPR025662">
    <property type="entry name" value="Sigma_54_int_dom_ATP-bd_1"/>
</dbReference>
<dbReference type="Pfam" id="PF00158">
    <property type="entry name" value="Sigma54_activat"/>
    <property type="match status" value="1"/>
</dbReference>
<dbReference type="SUPFAM" id="SSF46689">
    <property type="entry name" value="Homeodomain-like"/>
    <property type="match status" value="1"/>
</dbReference>
<dbReference type="PANTHER" id="PTHR32071">
    <property type="entry name" value="TRANSCRIPTIONAL REGULATORY PROTEIN"/>
    <property type="match status" value="1"/>
</dbReference>
<dbReference type="Proteomes" id="UP000287296">
    <property type="component" value="Unassembled WGS sequence"/>
</dbReference>
<dbReference type="PROSITE" id="PS50045">
    <property type="entry name" value="SIGMA54_INTERACT_4"/>
    <property type="match status" value="1"/>
</dbReference>
<dbReference type="Gene3D" id="1.10.8.60">
    <property type="match status" value="1"/>
</dbReference>
<dbReference type="PROSITE" id="PS00675">
    <property type="entry name" value="SIGMA54_INTERACT_1"/>
    <property type="match status" value="1"/>
</dbReference>
<evidence type="ECO:0000313" key="9">
    <source>
        <dbReference type="Proteomes" id="UP000287296"/>
    </source>
</evidence>
<evidence type="ECO:0000256" key="1">
    <source>
        <dbReference type="ARBA" id="ARBA00022741"/>
    </source>
</evidence>
<dbReference type="EMBL" id="QYTW02000002">
    <property type="protein sequence ID" value="RST61238.1"/>
    <property type="molecule type" value="Genomic_DNA"/>
</dbReference>
<sequence length="655" mass="74793">MNFSFKIEITTLLEQSTYKGCGNGIMNSSSLKSNNSFVNVLKSTLLNIYDEIIITDHQGRITENFGGIEKLWNDKTNLIGMNLFEIEKQIFYEEEPLDEFKNENKRSAIKTSWNNQRILITYYPESQIGDIEYVTWGFKVLSRNDNVLMEDQADEDIDFSKASANDTSRLFIVKSQKMMTVLNTVEVVSKVSSSVLLLGESGVGKEVIARAIHDLGPRKNQPFIPVNCGAIPENLLESELFGYVEGAFSGAKKEGMPGKFELANHGVLFLDEIGEMPLNLQVKLLRVLQEREITPLGSFKPIKLDIQIITATNKNLKTLVEKGEFREDLYYRLNVIPIEIPSLRERLEELPYLINFFLHKYNHLYDRTVQIDQDAIDLMSIYEWPGNIRQLENTVERIVVTSKGPTVDASAVQEYVPLEQEIMKAPPVFEHLIPLQDAIDLVEEQLINMAMEKYKSIKLAAKALNVSQPTMSRKYKKILNNLSKQNISPSEKRKILEDQLNNRLRSVAIATAAIIEPEEVSDLKRNPTTNNPIFKKIQAQLTMIRKQEGGIKWSFIFDILDNKKFRTLVADKDFVMEPGESYESSEEFMKVARNAVKGRVEVTPVYRDIFGEWKSSLAPVMDHSGKVIALIGYDYSKEYIESELKKMGRVLKINL</sequence>
<gene>
    <name evidence="8" type="ORF">D5F11_004130</name>
</gene>
<dbReference type="InterPro" id="IPR027417">
    <property type="entry name" value="P-loop_NTPase"/>
</dbReference>
<keyword evidence="5" id="KW-0804">Transcription</keyword>
<dbReference type="Pfam" id="PF25601">
    <property type="entry name" value="AAA_lid_14"/>
    <property type="match status" value="1"/>
</dbReference>
<comment type="caution">
    <text evidence="8">The sequence shown here is derived from an EMBL/GenBank/DDBJ whole genome shotgun (WGS) entry which is preliminary data.</text>
</comment>
<dbReference type="SUPFAM" id="SSF52540">
    <property type="entry name" value="P-loop containing nucleoside triphosphate hydrolases"/>
    <property type="match status" value="1"/>
</dbReference>
<reference evidence="8 9" key="1">
    <citation type="submission" date="2018-12" db="EMBL/GenBank/DDBJ databases">
        <authorList>
            <person name="Sun L."/>
            <person name="Chen Z."/>
        </authorList>
    </citation>
    <scope>NUCLEOTIDE SEQUENCE [LARGE SCALE GENOMIC DNA]</scope>
    <source>
        <strain evidence="8 9">LMG 29736</strain>
    </source>
</reference>
<keyword evidence="4" id="KW-0805">Transcription regulation</keyword>
<dbReference type="CDD" id="cd00009">
    <property type="entry name" value="AAA"/>
    <property type="match status" value="1"/>
</dbReference>
<protein>
    <recommendedName>
        <fullName evidence="6">HTH-type transcriptional regulatory protein TyrR</fullName>
    </recommendedName>
</protein>
<dbReference type="SMART" id="SM00382">
    <property type="entry name" value="AAA"/>
    <property type="match status" value="1"/>
</dbReference>
<evidence type="ECO:0000256" key="4">
    <source>
        <dbReference type="ARBA" id="ARBA00023015"/>
    </source>
</evidence>
<dbReference type="AlphaFoldDB" id="A0A429XCR7"/>
<dbReference type="Gene3D" id="1.10.10.60">
    <property type="entry name" value="Homeodomain-like"/>
    <property type="match status" value="1"/>
</dbReference>
<evidence type="ECO:0000313" key="8">
    <source>
        <dbReference type="EMBL" id="RST61238.1"/>
    </source>
</evidence>
<evidence type="ECO:0000256" key="5">
    <source>
        <dbReference type="ARBA" id="ARBA00023163"/>
    </source>
</evidence>
<organism evidence="8 9">
    <name type="scientific">Siminovitchia terrae</name>
    <name type="common">Bacillus terrae</name>
    <dbReference type="NCBI Taxonomy" id="1914933"/>
    <lineage>
        <taxon>Bacteria</taxon>
        <taxon>Bacillati</taxon>
        <taxon>Bacillota</taxon>
        <taxon>Bacilli</taxon>
        <taxon>Bacillales</taxon>
        <taxon>Bacillaceae</taxon>
        <taxon>Siminovitchia</taxon>
    </lineage>
</organism>
<dbReference type="InterPro" id="IPR002078">
    <property type="entry name" value="Sigma_54_int"/>
</dbReference>
<keyword evidence="1" id="KW-0547">Nucleotide-binding</keyword>
<dbReference type="Pfam" id="PF18024">
    <property type="entry name" value="HTH_50"/>
    <property type="match status" value="1"/>
</dbReference>
<dbReference type="InterPro" id="IPR058031">
    <property type="entry name" value="AAA_lid_NorR"/>
</dbReference>
<evidence type="ECO:0000256" key="2">
    <source>
        <dbReference type="ARBA" id="ARBA00022797"/>
    </source>
</evidence>
<dbReference type="GO" id="GO:0003677">
    <property type="term" value="F:DNA binding"/>
    <property type="evidence" value="ECO:0007669"/>
    <property type="project" value="UniProtKB-KW"/>
</dbReference>